<protein>
    <submittedName>
        <fullName evidence="7">Amine oxidase</fullName>
    </submittedName>
</protein>
<dbReference type="EMBL" id="AP014800">
    <property type="protein sequence ID" value="BAQ71396.1"/>
    <property type="molecule type" value="Genomic_DNA"/>
</dbReference>
<evidence type="ECO:0000256" key="4">
    <source>
        <dbReference type="ARBA" id="ARBA00023002"/>
    </source>
</evidence>
<dbReference type="PANTHER" id="PTHR43734">
    <property type="entry name" value="PHYTOENE DESATURASE"/>
    <property type="match status" value="1"/>
</dbReference>
<dbReference type="KEGG" id="rsu:NHU_04283"/>
<proteinExistence type="inferred from homology"/>
<dbReference type="Gene3D" id="3.50.50.60">
    <property type="entry name" value="FAD/NAD(P)-binding domain"/>
    <property type="match status" value="2"/>
</dbReference>
<dbReference type="SUPFAM" id="SSF51905">
    <property type="entry name" value="FAD/NAD(P)-binding domain"/>
    <property type="match status" value="1"/>
</dbReference>
<dbReference type="NCBIfam" id="NF045637">
    <property type="entry name" value="carotdesatCrtDProt"/>
    <property type="match status" value="1"/>
</dbReference>
<dbReference type="Pfam" id="PF01593">
    <property type="entry name" value="Amino_oxidase"/>
    <property type="match status" value="1"/>
</dbReference>
<comment type="pathway">
    <text evidence="1 5">Carotenoid biosynthesis.</text>
</comment>
<dbReference type="eggNOG" id="COG1233">
    <property type="taxonomic scope" value="Bacteria"/>
</dbReference>
<evidence type="ECO:0000256" key="1">
    <source>
        <dbReference type="ARBA" id="ARBA00004829"/>
    </source>
</evidence>
<gene>
    <name evidence="7" type="ORF">NHU_04283</name>
</gene>
<accession>A0A0D6B8N1</accession>
<reference evidence="7 8" key="1">
    <citation type="submission" date="2015-02" db="EMBL/GenBank/DDBJ databases">
        <title>Genome sequene of Rhodovulum sulfidophilum DSM 2351.</title>
        <authorList>
            <person name="Nagao N."/>
        </authorList>
    </citation>
    <scope>NUCLEOTIDE SEQUENCE [LARGE SCALE GENOMIC DNA]</scope>
    <source>
        <strain evidence="7 8">DSM 2351</strain>
    </source>
</reference>
<dbReference type="PRINTS" id="PR00411">
    <property type="entry name" value="PNDRDTASEI"/>
</dbReference>
<dbReference type="InterPro" id="IPR014105">
    <property type="entry name" value="Carotenoid/retinoid_OxRdtase"/>
</dbReference>
<keyword evidence="3 5" id="KW-0125">Carotenoid biosynthesis</keyword>
<organism evidence="7 8">
    <name type="scientific">Rhodovulum sulfidophilum</name>
    <name type="common">Rhodobacter sulfidophilus</name>
    <dbReference type="NCBI Taxonomy" id="35806"/>
    <lineage>
        <taxon>Bacteria</taxon>
        <taxon>Pseudomonadati</taxon>
        <taxon>Pseudomonadota</taxon>
        <taxon>Alphaproteobacteria</taxon>
        <taxon>Rhodobacterales</taxon>
        <taxon>Paracoccaceae</taxon>
        <taxon>Rhodovulum</taxon>
    </lineage>
</organism>
<dbReference type="PANTHER" id="PTHR43734:SF7">
    <property type="entry name" value="4,4'-DIAPONEUROSPORENE OXYGENASE"/>
    <property type="match status" value="1"/>
</dbReference>
<comment type="similarity">
    <text evidence="2 5">Belongs to the carotenoid/retinoid oxidoreductase family.</text>
</comment>
<name>A0A0D6B8N1_RHOSU</name>
<dbReference type="NCBIfam" id="TIGR02734">
    <property type="entry name" value="crtI_fam"/>
    <property type="match status" value="1"/>
</dbReference>
<dbReference type="GO" id="GO:0016117">
    <property type="term" value="P:carotenoid biosynthetic process"/>
    <property type="evidence" value="ECO:0007669"/>
    <property type="project" value="UniProtKB-KW"/>
</dbReference>
<dbReference type="InterPro" id="IPR008150">
    <property type="entry name" value="Phytoene_DH_bac_CS"/>
</dbReference>
<evidence type="ECO:0000259" key="6">
    <source>
        <dbReference type="Pfam" id="PF01593"/>
    </source>
</evidence>
<dbReference type="InterPro" id="IPR036188">
    <property type="entry name" value="FAD/NAD-bd_sf"/>
</dbReference>
<evidence type="ECO:0000256" key="5">
    <source>
        <dbReference type="RuleBase" id="RU362075"/>
    </source>
</evidence>
<dbReference type="GO" id="GO:0016627">
    <property type="term" value="F:oxidoreductase activity, acting on the CH-CH group of donors"/>
    <property type="evidence" value="ECO:0007669"/>
    <property type="project" value="UniProtKB-ARBA"/>
</dbReference>
<keyword evidence="4 5" id="KW-0560">Oxidoreductase</keyword>
<dbReference type="InterPro" id="IPR054841">
    <property type="entry name" value="carotdesatCrtD"/>
</dbReference>
<feature type="domain" description="Amine oxidase" evidence="6">
    <location>
        <begin position="15"/>
        <end position="490"/>
    </location>
</feature>
<evidence type="ECO:0000256" key="2">
    <source>
        <dbReference type="ARBA" id="ARBA00006046"/>
    </source>
</evidence>
<evidence type="ECO:0000256" key="3">
    <source>
        <dbReference type="ARBA" id="ARBA00022746"/>
    </source>
</evidence>
<dbReference type="InterPro" id="IPR002937">
    <property type="entry name" value="Amino_oxidase"/>
</dbReference>
<dbReference type="PATRIC" id="fig|35806.4.peg.4380"/>
<dbReference type="Proteomes" id="UP000064912">
    <property type="component" value="Chromosome"/>
</dbReference>
<sequence length="511" mass="54782">MAGSAGKVVVIGAGMGGLSAAIRLAHAGYEVEVVDRAPVPGGKMRTFASDAGPIDAGPTVMTLRPVFEELFDSVGARLSDYVTLHREEVLARHWWPDGSTLDLFASREASADAVGRFAGARAEKEFRAFCRRAERLYRAFDAPMMRAAEPSQGALTRHVVTHPWLAIDMAPHKSLAKALGKGFSDRRLAQLFGRYATYVGGSPFQSPALLALIWHAEEQGVWRVEGGMHRLARALEQLAHDKGVRFSFGSRATRVEIQKGAAAAVHLDSGTRLAADAVVFNGDPAALAAGLLGEGLRETVAPEAIRPRSLSAYVWSYAAVPHGPEMVHHNVFFCDDPHTEFDPIARGAMPEDPTLYICAQDRGTDRSPEGLERFEIIMNGPPVDDGTDPTDEEQETCRTRTFQTLARFGLTFDPRPGVQALTTPRQFAKLFPASDGSLYGRSPHGLTAALKRPTARTKVAGLYLAGGGTHPGAGIPMATLSGRHAAEAILTDRASLSTSPRTAMRGGISTA</sequence>
<evidence type="ECO:0000313" key="7">
    <source>
        <dbReference type="EMBL" id="BAQ71396.1"/>
    </source>
</evidence>
<dbReference type="AlphaFoldDB" id="A0A0D6B8N1"/>
<dbReference type="PROSITE" id="PS00982">
    <property type="entry name" value="PHYTOENE_DH"/>
    <property type="match status" value="1"/>
</dbReference>
<evidence type="ECO:0000313" key="8">
    <source>
        <dbReference type="Proteomes" id="UP000064912"/>
    </source>
</evidence>